<dbReference type="Proteomes" id="UP001231924">
    <property type="component" value="Unassembled WGS sequence"/>
</dbReference>
<comment type="caution">
    <text evidence="1">The sequence shown here is derived from an EMBL/GenBank/DDBJ whole genome shotgun (WGS) entry which is preliminary data.</text>
</comment>
<gene>
    <name evidence="1" type="ORF">QRT03_25990</name>
</gene>
<evidence type="ECO:0000313" key="1">
    <source>
        <dbReference type="EMBL" id="MDL5159445.1"/>
    </source>
</evidence>
<name>A0ABT7MFJ6_9PSEU</name>
<organism evidence="1 2">
    <name type="scientific">Actinomycetospora termitidis</name>
    <dbReference type="NCBI Taxonomy" id="3053470"/>
    <lineage>
        <taxon>Bacteria</taxon>
        <taxon>Bacillati</taxon>
        <taxon>Actinomycetota</taxon>
        <taxon>Actinomycetes</taxon>
        <taxon>Pseudonocardiales</taxon>
        <taxon>Pseudonocardiaceae</taxon>
        <taxon>Actinomycetospora</taxon>
    </lineage>
</organism>
<accession>A0ABT7MFJ6</accession>
<dbReference type="RefSeq" id="WP_286056040.1">
    <property type="nucleotide sequence ID" value="NZ_JASVWF010000007.1"/>
</dbReference>
<proteinExistence type="predicted"/>
<evidence type="ECO:0000313" key="2">
    <source>
        <dbReference type="Proteomes" id="UP001231924"/>
    </source>
</evidence>
<reference evidence="1 2" key="1">
    <citation type="submission" date="2023-06" db="EMBL/GenBank/DDBJ databases">
        <title>Actinomycetospora Odt1-22.</title>
        <authorList>
            <person name="Supong K."/>
        </authorList>
    </citation>
    <scope>NUCLEOTIDE SEQUENCE [LARGE SCALE GENOMIC DNA]</scope>
    <source>
        <strain evidence="1 2">Odt1-22</strain>
    </source>
</reference>
<sequence length="95" mass="10229">MSRDPDGVSHHEMVHARACRGERLPVKWVRRGRELVVESHVPWGRKGKARAAVALMAGGLAGGGDGAGDIHAAEGLAREAGVDVAEIRRRAKRYL</sequence>
<keyword evidence="2" id="KW-1185">Reference proteome</keyword>
<protein>
    <submittedName>
        <fullName evidence="1">Uncharacterized protein</fullName>
    </submittedName>
</protein>
<dbReference type="EMBL" id="JASVWF010000007">
    <property type="protein sequence ID" value="MDL5159445.1"/>
    <property type="molecule type" value="Genomic_DNA"/>
</dbReference>